<sequence>MLSHCVTCTTISATTAPDNIEWIKKLIVKITPQIKDKKKCNSGALWYYWLCLSELPFEIAKPEIEKYKSEILNWLTNKSCVMNSEHDKTIHPVLLCILRNTLSQYPEYAYIRKRMPYVNDKDGRLYFDMSKES</sequence>
<gene>
    <name evidence="1" type="ORF">SDC9_175735</name>
</gene>
<dbReference type="EMBL" id="VSSQ01078529">
    <property type="protein sequence ID" value="MPN28294.1"/>
    <property type="molecule type" value="Genomic_DNA"/>
</dbReference>
<organism evidence="1">
    <name type="scientific">bioreactor metagenome</name>
    <dbReference type="NCBI Taxonomy" id="1076179"/>
    <lineage>
        <taxon>unclassified sequences</taxon>
        <taxon>metagenomes</taxon>
        <taxon>ecological metagenomes</taxon>
    </lineage>
</organism>
<dbReference type="AlphaFoldDB" id="A0A645GW88"/>
<name>A0A645GW88_9ZZZZ</name>
<comment type="caution">
    <text evidence="1">The sequence shown here is derived from an EMBL/GenBank/DDBJ whole genome shotgun (WGS) entry which is preliminary data.</text>
</comment>
<accession>A0A645GW88</accession>
<proteinExistence type="predicted"/>
<protein>
    <submittedName>
        <fullName evidence="1">Uncharacterized protein</fullName>
    </submittedName>
</protein>
<evidence type="ECO:0000313" key="1">
    <source>
        <dbReference type="EMBL" id="MPN28294.1"/>
    </source>
</evidence>
<reference evidence="1" key="1">
    <citation type="submission" date="2019-08" db="EMBL/GenBank/DDBJ databases">
        <authorList>
            <person name="Kucharzyk K."/>
            <person name="Murdoch R.W."/>
            <person name="Higgins S."/>
            <person name="Loffler F."/>
        </authorList>
    </citation>
    <scope>NUCLEOTIDE SEQUENCE</scope>
</reference>